<keyword evidence="1" id="KW-0812">Transmembrane</keyword>
<dbReference type="Proteomes" id="UP000199706">
    <property type="component" value="Unassembled WGS sequence"/>
</dbReference>
<name>A0A1G7VM95_9BURK</name>
<organism evidence="2 3">
    <name type="scientific">Paraburkholderia phenazinium</name>
    <dbReference type="NCBI Taxonomy" id="60549"/>
    <lineage>
        <taxon>Bacteria</taxon>
        <taxon>Pseudomonadati</taxon>
        <taxon>Pseudomonadota</taxon>
        <taxon>Betaproteobacteria</taxon>
        <taxon>Burkholderiales</taxon>
        <taxon>Burkholderiaceae</taxon>
        <taxon>Paraburkholderia</taxon>
    </lineage>
</organism>
<keyword evidence="1" id="KW-0472">Membrane</keyword>
<proteinExistence type="predicted"/>
<dbReference type="AlphaFoldDB" id="A0A1G7VM95"/>
<evidence type="ECO:0000313" key="2">
    <source>
        <dbReference type="EMBL" id="SDG60893.1"/>
    </source>
</evidence>
<reference evidence="2 3" key="1">
    <citation type="submission" date="2016-10" db="EMBL/GenBank/DDBJ databases">
        <authorList>
            <person name="de Groot N.N."/>
        </authorList>
    </citation>
    <scope>NUCLEOTIDE SEQUENCE [LARGE SCALE GENOMIC DNA]</scope>
    <source>
        <strain evidence="2 3">LMG 2247</strain>
    </source>
</reference>
<dbReference type="EMBL" id="FNCJ01000004">
    <property type="protein sequence ID" value="SDG60893.1"/>
    <property type="molecule type" value="Genomic_DNA"/>
</dbReference>
<feature type="transmembrane region" description="Helical" evidence="1">
    <location>
        <begin position="18"/>
        <end position="37"/>
    </location>
</feature>
<accession>A0A1G7VM95</accession>
<sequence length="38" mass="4197">MTAGKILKSHTMRYPFDIAVAYALLLLVMCCVVKLALV</sequence>
<evidence type="ECO:0000256" key="1">
    <source>
        <dbReference type="SAM" id="Phobius"/>
    </source>
</evidence>
<gene>
    <name evidence="2" type="ORF">SAMN05216466_104135</name>
</gene>
<keyword evidence="1" id="KW-1133">Transmembrane helix</keyword>
<protein>
    <submittedName>
        <fullName evidence="2">Uncharacterized protein</fullName>
    </submittedName>
</protein>
<evidence type="ECO:0000313" key="3">
    <source>
        <dbReference type="Proteomes" id="UP000199706"/>
    </source>
</evidence>